<dbReference type="AlphaFoldDB" id="A0A0F9P8C5"/>
<comment type="caution">
    <text evidence="1">The sequence shown here is derived from an EMBL/GenBank/DDBJ whole genome shotgun (WGS) entry which is preliminary data.</text>
</comment>
<gene>
    <name evidence="1" type="ORF">LCGC14_0933120</name>
</gene>
<organism evidence="1">
    <name type="scientific">marine sediment metagenome</name>
    <dbReference type="NCBI Taxonomy" id="412755"/>
    <lineage>
        <taxon>unclassified sequences</taxon>
        <taxon>metagenomes</taxon>
        <taxon>ecological metagenomes</taxon>
    </lineage>
</organism>
<evidence type="ECO:0000313" key="1">
    <source>
        <dbReference type="EMBL" id="KKN20662.1"/>
    </source>
</evidence>
<reference evidence="1" key="1">
    <citation type="journal article" date="2015" name="Nature">
        <title>Complex archaea that bridge the gap between prokaryotes and eukaryotes.</title>
        <authorList>
            <person name="Spang A."/>
            <person name="Saw J.H."/>
            <person name="Jorgensen S.L."/>
            <person name="Zaremba-Niedzwiedzka K."/>
            <person name="Martijn J."/>
            <person name="Lind A.E."/>
            <person name="van Eijk R."/>
            <person name="Schleper C."/>
            <person name="Guy L."/>
            <person name="Ettema T.J."/>
        </authorList>
    </citation>
    <scope>NUCLEOTIDE SEQUENCE</scope>
</reference>
<sequence>LNPDKLHEVHEIVIKIITFFKDFRVFDVYFEKLLIKAFKSFAKLEQLYVTLWLPDKKIYRDHILHSLRTGLLSLYIYCNSEEYWKENSIRYMIERYFPDWKGLEAEKLFKILNSNESINKKLGLSIFLLTCIHDQGYILEFFRKNNTHDKCIETYNRLLDEFSSAERVFQGVSQLFIPDEDNFLFCFQGMVSGMKDYIKNDNHKHDKLSFIYILKQLIKGSSILEAIDRRKHSLEDLIKHKINSYGFMDDIDRLIYVNFGVLFNFEFTLAIGLHEEKNYYYPSPFFRVLYISDNLQEWGRSMQTRDNKIIQHHYLFESGGLEQIEENNLKIEYSFVKKAEIKLFDIDEFNNLIDYPFKKFNDPDFNRIFRSGLATRYLGKNFKIQFKFDFKDAKKPNDNCRSDKCFDDIDLKYKKRGDSGCQN</sequence>
<name>A0A0F9P8C5_9ZZZZ</name>
<dbReference type="EMBL" id="LAZR01003219">
    <property type="protein sequence ID" value="KKN20662.1"/>
    <property type="molecule type" value="Genomic_DNA"/>
</dbReference>
<accession>A0A0F9P8C5</accession>
<protein>
    <submittedName>
        <fullName evidence="1">Uncharacterized protein</fullName>
    </submittedName>
</protein>
<feature type="non-terminal residue" evidence="1">
    <location>
        <position position="1"/>
    </location>
</feature>
<proteinExistence type="predicted"/>